<feature type="compositionally biased region" description="Basic and acidic residues" evidence="1">
    <location>
        <begin position="612"/>
        <end position="636"/>
    </location>
</feature>
<feature type="compositionally biased region" description="Basic and acidic residues" evidence="1">
    <location>
        <begin position="255"/>
        <end position="277"/>
    </location>
</feature>
<reference evidence="5" key="1">
    <citation type="submission" date="2014-06" db="EMBL/GenBank/DDBJ databases">
        <authorList>
            <person name="Berkman P.J."/>
        </authorList>
    </citation>
    <scope>NUCLEOTIDE SEQUENCE [LARGE SCALE GENOMIC DNA]</scope>
</reference>
<name>A0A0F7RX38_9BASI</name>
<feature type="chain" id="PRO_5015039018" evidence="2">
    <location>
        <begin position="27"/>
        <end position="908"/>
    </location>
</feature>
<feature type="compositionally biased region" description="Basic and acidic residues" evidence="1">
    <location>
        <begin position="702"/>
        <end position="714"/>
    </location>
</feature>
<evidence type="ECO:0000313" key="4">
    <source>
        <dbReference type="EMBL" id="CDU24642.1"/>
    </source>
</evidence>
<evidence type="ECO:0000256" key="1">
    <source>
        <dbReference type="SAM" id="MobiDB-lite"/>
    </source>
</evidence>
<organism evidence="3 5">
    <name type="scientific">Sporisorium scitamineum</name>
    <dbReference type="NCBI Taxonomy" id="49012"/>
    <lineage>
        <taxon>Eukaryota</taxon>
        <taxon>Fungi</taxon>
        <taxon>Dikarya</taxon>
        <taxon>Basidiomycota</taxon>
        <taxon>Ustilaginomycotina</taxon>
        <taxon>Ustilaginomycetes</taxon>
        <taxon>Ustilaginales</taxon>
        <taxon>Ustilaginaceae</taxon>
        <taxon>Sporisorium</taxon>
    </lineage>
</organism>
<proteinExistence type="predicted"/>
<reference evidence="3" key="2">
    <citation type="submission" date="2014-06" db="EMBL/GenBank/DDBJ databases">
        <authorList>
            <person name="Berkman J.Paul."/>
        </authorList>
    </citation>
    <scope>NUCLEOTIDE SEQUENCE [LARGE SCALE GENOMIC DNA]</scope>
</reference>
<keyword evidence="2" id="KW-0732">Signal</keyword>
<dbReference type="EMBL" id="LK056680">
    <property type="protein sequence ID" value="CDU24642.1"/>
    <property type="molecule type" value="Genomic_DNA"/>
</dbReference>
<feature type="region of interest" description="Disordered" evidence="1">
    <location>
        <begin position="885"/>
        <end position="908"/>
    </location>
</feature>
<feature type="signal peptide" evidence="2">
    <location>
        <begin position="1"/>
        <end position="26"/>
    </location>
</feature>
<dbReference type="Proteomes" id="UP000242770">
    <property type="component" value="Unassembled WGS sequence"/>
</dbReference>
<dbReference type="EMBL" id="CCFA01000871">
    <property type="protein sequence ID" value="CDR99262.1"/>
    <property type="molecule type" value="Genomic_DNA"/>
</dbReference>
<keyword evidence="5" id="KW-1185">Reference proteome</keyword>
<reference evidence="4" key="3">
    <citation type="submission" date="2014-06" db="EMBL/GenBank/DDBJ databases">
        <authorList>
            <person name="Ju J."/>
            <person name="Zhang J."/>
        </authorList>
    </citation>
    <scope>NUCLEOTIDE SEQUENCE</scope>
    <source>
        <strain evidence="4">SscI8</strain>
    </source>
</reference>
<evidence type="ECO:0000313" key="3">
    <source>
        <dbReference type="EMBL" id="CDR99262.1"/>
    </source>
</evidence>
<feature type="compositionally biased region" description="Basic and acidic residues" evidence="1">
    <location>
        <begin position="304"/>
        <end position="323"/>
    </location>
</feature>
<sequence>MIFRNSVLLASVSVSLFLSTFSTTNANPIKRGVEPFLPDGGGRSGFGGNDAPLPNFPEVKPHHPPVWVEERSVKAKGETGDDNCEGTLPGFPAPDLYNDDPPAKIEKRQSGTLDEAEHDHHPQVEKPSVSLDSATSEARPPLHDPYIHQPPAKRAVVPISDVTLEGDKSFNTANGNDGQQSIGGDGDGIKKRSYDNPHDGELMGFGDNGDDSGHQGFGEADGEIMSISKRSYDNPPHGLGGDDGDEDEKGSAQIGRRDVGQVPRIDDPEYSSREFLEATRGPVRHSVPLVKRGADDDYQGWPGGKDEDNKDKGQAELERRDVGHIPNINDQKFSKVRVIAAKRSLGQEEEVQRRDDYGPASVDEAKWQTPGYSEALSKRALERRDDGDDSDSESIDSIGSAEDNQKFDIAEPHKEDDGHAGHHAAKRSLGQEQRIERRWGYSEADANDAVQPGESGSGRALDRRSYEHSSSGESFSDDNGGVPPAGSDAGNPNQPPKGKPKLFKRDDLIKRRTVFVNPTPHPPNSEYEGDDNDDNDRSGRVGNINKRDFPIYAPGPFWHHASDIPGTPGHVAKREVHVRPGHVNGNGVRFTGAKRSPPPAFEPAVAQLEHPGPFDKRSLAAEHHSELRHPINERRPLPPYDQYPSEPHAKRSLSGGDGRAAGEKYTKRRPGNGPRRPGGCLDSVGCDDDQAGSNLSNPYGAKDGDEWRGEDSRNPQDFLAEYNAAALRSGKLVEKPPSFHVTTNPILVKAKPATFSKRSEERGLSEDTVGIFSALMVSPAGPNGNTRWYGQCECPKGSRDLTWVNGKPTDPSTCVGKFVKEATKYAQCTLDNGSKSIMCVEDGGREGMTAGDNTWWEQSFCKRCVDAGGSSTKGFACPDGYTNSGKVNPGHGAGAKVGDSEGEPTQHP</sequence>
<feature type="compositionally biased region" description="Basic and acidic residues" evidence="1">
    <location>
        <begin position="101"/>
        <end position="124"/>
    </location>
</feature>
<gene>
    <name evidence="3" type="primary">SSCI17050.1</name>
    <name evidence="4" type="ORF">SPSC_04475</name>
</gene>
<evidence type="ECO:0000256" key="2">
    <source>
        <dbReference type="SAM" id="SignalP"/>
    </source>
</evidence>
<accession>A0A0F7RX38</accession>
<feature type="region of interest" description="Disordered" evidence="1">
    <location>
        <begin position="167"/>
        <end position="548"/>
    </location>
</feature>
<feature type="compositionally biased region" description="Basic and acidic residues" evidence="1">
    <location>
        <begin position="535"/>
        <end position="548"/>
    </location>
</feature>
<feature type="compositionally biased region" description="Basic and acidic residues" evidence="1">
    <location>
        <begin position="403"/>
        <end position="420"/>
    </location>
</feature>
<feature type="compositionally biased region" description="Basic and acidic residues" evidence="1">
    <location>
        <begin position="376"/>
        <end position="386"/>
    </location>
</feature>
<evidence type="ECO:0000313" key="5">
    <source>
        <dbReference type="Proteomes" id="UP000242770"/>
    </source>
</evidence>
<dbReference type="AlphaFoldDB" id="A0A0F7RX38"/>
<protein>
    <submittedName>
        <fullName evidence="4">Related to Mig2 protein</fullName>
    </submittedName>
</protein>
<feature type="region of interest" description="Disordered" evidence="1">
    <location>
        <begin position="75"/>
        <end position="153"/>
    </location>
</feature>
<feature type="compositionally biased region" description="Basic and acidic residues" evidence="1">
    <location>
        <begin position="187"/>
        <end position="201"/>
    </location>
</feature>
<feature type="region of interest" description="Disordered" evidence="1">
    <location>
        <begin position="579"/>
        <end position="714"/>
    </location>
</feature>
<dbReference type="OrthoDB" id="2556838at2759"/>